<dbReference type="PANTHER" id="PTHR33103">
    <property type="entry name" value="OS01G0153900 PROTEIN"/>
    <property type="match status" value="1"/>
</dbReference>
<comment type="caution">
    <text evidence="1">The sequence shown here is derived from an EMBL/GenBank/DDBJ whole genome shotgun (WGS) entry which is preliminary data.</text>
</comment>
<dbReference type="Pfam" id="PF05056">
    <property type="entry name" value="DUF674"/>
    <property type="match status" value="1"/>
</dbReference>
<dbReference type="EMBL" id="JBEDUW010000003">
    <property type="protein sequence ID" value="KAK9940668.1"/>
    <property type="molecule type" value="Genomic_DNA"/>
</dbReference>
<evidence type="ECO:0000313" key="1">
    <source>
        <dbReference type="EMBL" id="KAK9940668.1"/>
    </source>
</evidence>
<evidence type="ECO:0000313" key="2">
    <source>
        <dbReference type="Proteomes" id="UP001457282"/>
    </source>
</evidence>
<sequence>MLSLFPGSEIGYELISITDTFVSIPNFRIRNGTYREPPLVGEDKNHEGKISLKLMICKSLRKVCYAKAGEDFVNLLLSFLTLPLGFIVKQIQLDSSSSLTGCIDKLYMSVQDLDE</sequence>
<name>A0AAW1XVT7_RUBAR</name>
<accession>A0AAW1XVT7</accession>
<dbReference type="PANTHER" id="PTHR33103:SF27">
    <property type="entry name" value="OS04G0594700 PROTEIN"/>
    <property type="match status" value="1"/>
</dbReference>
<keyword evidence="2" id="KW-1185">Reference proteome</keyword>
<reference evidence="1 2" key="1">
    <citation type="journal article" date="2023" name="G3 (Bethesda)">
        <title>A chromosome-length genome assembly and annotation of blackberry (Rubus argutus, cv. 'Hillquist').</title>
        <authorList>
            <person name="Bruna T."/>
            <person name="Aryal R."/>
            <person name="Dudchenko O."/>
            <person name="Sargent D.J."/>
            <person name="Mead D."/>
            <person name="Buti M."/>
            <person name="Cavallini A."/>
            <person name="Hytonen T."/>
            <person name="Andres J."/>
            <person name="Pham M."/>
            <person name="Weisz D."/>
            <person name="Mascagni F."/>
            <person name="Usai G."/>
            <person name="Natali L."/>
            <person name="Bassil N."/>
            <person name="Fernandez G.E."/>
            <person name="Lomsadze A."/>
            <person name="Armour M."/>
            <person name="Olukolu B."/>
            <person name="Poorten T."/>
            <person name="Britton C."/>
            <person name="Davik J."/>
            <person name="Ashrafi H."/>
            <person name="Aiden E.L."/>
            <person name="Borodovsky M."/>
            <person name="Worthington M."/>
        </authorList>
    </citation>
    <scope>NUCLEOTIDE SEQUENCE [LARGE SCALE GENOMIC DNA]</scope>
    <source>
        <strain evidence="1">PI 553951</strain>
    </source>
</reference>
<gene>
    <name evidence="1" type="ORF">M0R45_017315</name>
</gene>
<dbReference type="InterPro" id="IPR007750">
    <property type="entry name" value="DUF674"/>
</dbReference>
<protein>
    <submittedName>
        <fullName evidence="1">Uncharacterized protein</fullName>
    </submittedName>
</protein>
<dbReference type="Proteomes" id="UP001457282">
    <property type="component" value="Unassembled WGS sequence"/>
</dbReference>
<dbReference type="AlphaFoldDB" id="A0AAW1XVT7"/>
<proteinExistence type="predicted"/>
<organism evidence="1 2">
    <name type="scientific">Rubus argutus</name>
    <name type="common">Southern blackberry</name>
    <dbReference type="NCBI Taxonomy" id="59490"/>
    <lineage>
        <taxon>Eukaryota</taxon>
        <taxon>Viridiplantae</taxon>
        <taxon>Streptophyta</taxon>
        <taxon>Embryophyta</taxon>
        <taxon>Tracheophyta</taxon>
        <taxon>Spermatophyta</taxon>
        <taxon>Magnoliopsida</taxon>
        <taxon>eudicotyledons</taxon>
        <taxon>Gunneridae</taxon>
        <taxon>Pentapetalae</taxon>
        <taxon>rosids</taxon>
        <taxon>fabids</taxon>
        <taxon>Rosales</taxon>
        <taxon>Rosaceae</taxon>
        <taxon>Rosoideae</taxon>
        <taxon>Rosoideae incertae sedis</taxon>
        <taxon>Rubus</taxon>
    </lineage>
</organism>